<evidence type="ECO:0000256" key="3">
    <source>
        <dbReference type="ARBA" id="ARBA00022840"/>
    </source>
</evidence>
<reference evidence="4 5" key="1">
    <citation type="journal article" date="2021" name="Commun. Biol.">
        <title>The genome of Shorea leprosula (Dipterocarpaceae) highlights the ecological relevance of drought in aseasonal tropical rainforests.</title>
        <authorList>
            <person name="Ng K.K.S."/>
            <person name="Kobayashi M.J."/>
            <person name="Fawcett J.A."/>
            <person name="Hatakeyama M."/>
            <person name="Paape T."/>
            <person name="Ng C.H."/>
            <person name="Ang C.C."/>
            <person name="Tnah L.H."/>
            <person name="Lee C.T."/>
            <person name="Nishiyama T."/>
            <person name="Sese J."/>
            <person name="O'Brien M.J."/>
            <person name="Copetti D."/>
            <person name="Mohd Noor M.I."/>
            <person name="Ong R.C."/>
            <person name="Putra M."/>
            <person name="Sireger I.Z."/>
            <person name="Indrioko S."/>
            <person name="Kosugi Y."/>
            <person name="Izuno A."/>
            <person name="Isagi Y."/>
            <person name="Lee S.L."/>
            <person name="Shimizu K.K."/>
        </authorList>
    </citation>
    <scope>NUCLEOTIDE SEQUENCE [LARGE SCALE GENOMIC DNA]</scope>
    <source>
        <strain evidence="4">214</strain>
    </source>
</reference>
<gene>
    <name evidence="4" type="ORF">SLEP1_g7209</name>
</gene>
<dbReference type="Gene3D" id="3.30.470.20">
    <property type="entry name" value="ATP-grasp fold, B domain"/>
    <property type="match status" value="1"/>
</dbReference>
<dbReference type="PANTHER" id="PTHR11405">
    <property type="entry name" value="CARBAMOYLTRANSFERASE FAMILY MEMBER"/>
    <property type="match status" value="1"/>
</dbReference>
<dbReference type="GO" id="GO:0004088">
    <property type="term" value="F:carbamoyl-phosphate synthase (glutamine-hydrolyzing) activity"/>
    <property type="evidence" value="ECO:0007669"/>
    <property type="project" value="TreeGrafter"/>
</dbReference>
<keyword evidence="3" id="KW-0067">ATP-binding</keyword>
<evidence type="ECO:0000313" key="4">
    <source>
        <dbReference type="EMBL" id="GKU93632.1"/>
    </source>
</evidence>
<keyword evidence="1" id="KW-0436">Ligase</keyword>
<proteinExistence type="predicted"/>
<evidence type="ECO:0008006" key="6">
    <source>
        <dbReference type="Google" id="ProtNLM"/>
    </source>
</evidence>
<keyword evidence="2" id="KW-0547">Nucleotide-binding</keyword>
<evidence type="ECO:0000256" key="1">
    <source>
        <dbReference type="ARBA" id="ARBA00022598"/>
    </source>
</evidence>
<evidence type="ECO:0000313" key="5">
    <source>
        <dbReference type="Proteomes" id="UP001054252"/>
    </source>
</evidence>
<dbReference type="EMBL" id="BPVZ01000007">
    <property type="protein sequence ID" value="GKU93632.1"/>
    <property type="molecule type" value="Genomic_DNA"/>
</dbReference>
<dbReference type="GO" id="GO:0005737">
    <property type="term" value="C:cytoplasm"/>
    <property type="evidence" value="ECO:0007669"/>
    <property type="project" value="TreeGrafter"/>
</dbReference>
<dbReference type="GO" id="GO:0006541">
    <property type="term" value="P:glutamine metabolic process"/>
    <property type="evidence" value="ECO:0007669"/>
    <property type="project" value="TreeGrafter"/>
</dbReference>
<accession>A0AAV5I6X7</accession>
<comment type="caution">
    <text evidence="4">The sequence shown here is derived from an EMBL/GenBank/DDBJ whole genome shotgun (WGS) entry which is preliminary data.</text>
</comment>
<evidence type="ECO:0000256" key="2">
    <source>
        <dbReference type="ARBA" id="ARBA00022741"/>
    </source>
</evidence>
<protein>
    <recommendedName>
        <fullName evidence="6">ATP-grasp domain-containing protein</fullName>
    </recommendedName>
</protein>
<organism evidence="4 5">
    <name type="scientific">Rubroshorea leprosula</name>
    <dbReference type="NCBI Taxonomy" id="152421"/>
    <lineage>
        <taxon>Eukaryota</taxon>
        <taxon>Viridiplantae</taxon>
        <taxon>Streptophyta</taxon>
        <taxon>Embryophyta</taxon>
        <taxon>Tracheophyta</taxon>
        <taxon>Spermatophyta</taxon>
        <taxon>Magnoliopsida</taxon>
        <taxon>eudicotyledons</taxon>
        <taxon>Gunneridae</taxon>
        <taxon>Pentapetalae</taxon>
        <taxon>rosids</taxon>
        <taxon>malvids</taxon>
        <taxon>Malvales</taxon>
        <taxon>Dipterocarpaceae</taxon>
        <taxon>Rubroshorea</taxon>
    </lineage>
</organism>
<dbReference type="PRINTS" id="PR00098">
    <property type="entry name" value="CPSASE"/>
</dbReference>
<dbReference type="SUPFAM" id="SSF56059">
    <property type="entry name" value="Glutathione synthetase ATP-binding domain-like"/>
    <property type="match status" value="1"/>
</dbReference>
<name>A0AAV5I6X7_9ROSI</name>
<keyword evidence="5" id="KW-1185">Reference proteome</keyword>
<sequence>MNCQFAITTSGEVFLLEANPCASHTVPFESKSIGHPLAKYAALVMSGKSLHDLGFVDEVIPKHLSVKEAVLPFEEFQGCDVVLGPELKSTGEVMGIDFKFATAFAKARSLMS</sequence>
<dbReference type="Proteomes" id="UP001054252">
    <property type="component" value="Unassembled WGS sequence"/>
</dbReference>
<dbReference type="InterPro" id="IPR005483">
    <property type="entry name" value="CPSase_dom"/>
</dbReference>
<dbReference type="AlphaFoldDB" id="A0AAV5I6X7"/>
<dbReference type="GO" id="GO:0005524">
    <property type="term" value="F:ATP binding"/>
    <property type="evidence" value="ECO:0007669"/>
    <property type="project" value="UniProtKB-KW"/>
</dbReference>
<dbReference type="PANTHER" id="PTHR11405:SF53">
    <property type="entry name" value="CARBAMOYL-PHOSPHATE SYNTHASE [AMMONIA], MITOCHONDRIAL"/>
    <property type="match status" value="1"/>
</dbReference>